<protein>
    <submittedName>
        <fullName evidence="1">Uncharacterized protein</fullName>
    </submittedName>
</protein>
<evidence type="ECO:0000313" key="2">
    <source>
        <dbReference type="Proteomes" id="UP000676325"/>
    </source>
</evidence>
<dbReference type="AlphaFoldDB" id="A0A941EBD8"/>
<gene>
    <name evidence="1" type="ORF">KDK95_17680</name>
</gene>
<name>A0A941EBD8_9ACTN</name>
<dbReference type="EMBL" id="JAGSOH010000050">
    <property type="protein sequence ID" value="MBR7828152.1"/>
    <property type="molecule type" value="Genomic_DNA"/>
</dbReference>
<dbReference type="InterPro" id="IPR046003">
    <property type="entry name" value="DUF5959"/>
</dbReference>
<dbReference type="Proteomes" id="UP000676325">
    <property type="component" value="Unassembled WGS sequence"/>
</dbReference>
<reference evidence="1" key="1">
    <citation type="submission" date="2021-04" db="EMBL/GenBank/DDBJ databases">
        <title>Genome based classification of Actinospica acidithermotolerans sp. nov., an actinobacterium isolated from an Indonesian hot spring.</title>
        <authorList>
            <person name="Kusuma A.B."/>
            <person name="Putra K.E."/>
            <person name="Nafisah S."/>
            <person name="Loh J."/>
            <person name="Nouioui I."/>
            <person name="Goodfellow M."/>
        </authorList>
    </citation>
    <scope>NUCLEOTIDE SEQUENCE</scope>
    <source>
        <strain evidence="1">MGRD01-02</strain>
    </source>
</reference>
<dbReference type="RefSeq" id="WP_212519292.1">
    <property type="nucleotide sequence ID" value="NZ_JAGSOH010000050.1"/>
</dbReference>
<accession>A0A941EBD8</accession>
<organism evidence="1 2">
    <name type="scientific">Actinospica acidithermotolerans</name>
    <dbReference type="NCBI Taxonomy" id="2828514"/>
    <lineage>
        <taxon>Bacteria</taxon>
        <taxon>Bacillati</taxon>
        <taxon>Actinomycetota</taxon>
        <taxon>Actinomycetes</taxon>
        <taxon>Catenulisporales</taxon>
        <taxon>Actinospicaceae</taxon>
        <taxon>Actinospica</taxon>
    </lineage>
</organism>
<dbReference type="Pfam" id="PF19384">
    <property type="entry name" value="DUF5959"/>
    <property type="match status" value="1"/>
</dbReference>
<proteinExistence type="predicted"/>
<sequence length="157" mass="17094">MAVDHDQIDLVDVADAAGTGCVVRVAGRFQPGVLTGHDILRTDVLVSASFVDARLQLFLSPGDLDEWRRDLAQLAAGGSATLGADRGLSLGFRVYEDGWLAITVEDPDRLTAQLGLRPAEAWIAEHLRRLERVRAAWPREVCETAPGAYVWSSTAER</sequence>
<comment type="caution">
    <text evidence="1">The sequence shown here is derived from an EMBL/GenBank/DDBJ whole genome shotgun (WGS) entry which is preliminary data.</text>
</comment>
<keyword evidence="2" id="KW-1185">Reference proteome</keyword>
<evidence type="ECO:0000313" key="1">
    <source>
        <dbReference type="EMBL" id="MBR7828152.1"/>
    </source>
</evidence>